<dbReference type="InterPro" id="IPR017850">
    <property type="entry name" value="Alkaline_phosphatase_core_sf"/>
</dbReference>
<comment type="cofactor">
    <cofactor evidence="3">
        <name>Mg(2+)</name>
        <dbReference type="ChEBI" id="CHEBI:18420"/>
    </cofactor>
    <text evidence="3">Binds 1 Mg(2+) ion.</text>
</comment>
<comment type="cofactor">
    <cofactor evidence="3">
        <name>Zn(2+)</name>
        <dbReference type="ChEBI" id="CHEBI:29105"/>
    </cofactor>
    <text evidence="3">Binds 2 Zn(2+) ions.</text>
</comment>
<accession>A0AA37UWU1</accession>
<feature type="binding site" evidence="3">
    <location>
        <position position="334"/>
    </location>
    <ligand>
        <name>Zn(2+)</name>
        <dbReference type="ChEBI" id="CHEBI:29105"/>
        <label>2</label>
    </ligand>
</feature>
<comment type="caution">
    <text evidence="6">The sequence shown here is derived from an EMBL/GenBank/DDBJ whole genome shotgun (WGS) entry which is preliminary data.</text>
</comment>
<dbReference type="InterPro" id="IPR001952">
    <property type="entry name" value="Alkaline_phosphatase"/>
</dbReference>
<evidence type="ECO:0000256" key="5">
    <source>
        <dbReference type="SAM" id="SignalP"/>
    </source>
</evidence>
<dbReference type="Proteomes" id="UP001157161">
    <property type="component" value="Unassembled WGS sequence"/>
</dbReference>
<keyword evidence="1" id="KW-0597">Phosphoprotein</keyword>
<gene>
    <name evidence="6" type="ORF">GCM10025875_08240</name>
</gene>
<evidence type="ECO:0000313" key="6">
    <source>
        <dbReference type="EMBL" id="GMA30832.1"/>
    </source>
</evidence>
<dbReference type="CDD" id="cd16012">
    <property type="entry name" value="ALP"/>
    <property type="match status" value="1"/>
</dbReference>
<sequence>MSSARTPLRRTCAGLATAGLALAITVPAAAAPGAGATSDGPKNIIVMVGDGMGYNHVDAASLYQHGTSFHQVAVDPAAGTIDHVPGTASQVYQSFDVQVGMSTFAANGRGYYDPEESWGDFEWNKQGPTDSAASGTALATGVKTVNGRLGVDAEGTFAKNVAERASETGRATGVVSSVQFAHATPAAWGAHNANRNDNHGIGDEMIDGPLDVIIGAGHPHFDDDAQPRPANYSWLSEPTYQRLVDGQTPRTFVETTDGLRAIADGTDVPDSLFGLVPVATTLQQARSGESEGQLPFEVPANDVPDLPELSRAALNVLEKDEDGLFLMIEGGAIDWTGHANETTRNIEETLDFNAAVETVVDWVETESSWEETLVVVTADHETGYLDGADSDPSWTPLTGEKGQLPREAWFSGDHTNQLVPLYAQGAGADVLASYAVGSDPVRGDYLDNTDVARVAFELWGERDAAGEGEIPVNALVPVPGAQDGSLTLSVGDFGDGVNLSAPANVGDRLRMTAALPTFSVTDSRSHAQAGTGGWALSGQSSDLVSGERVLRADHLGWQPGIRGERPGVTPGSKVVTAVDGGEGLAVPSLLARAGTEGRLGTTDVATELFLELPVTTQPGDYAGTVAVSLFPVD</sequence>
<reference evidence="6" key="1">
    <citation type="journal article" date="2014" name="Int. J. Syst. Evol. Microbiol.">
        <title>Complete genome sequence of Corynebacterium casei LMG S-19264T (=DSM 44701T), isolated from a smear-ripened cheese.</title>
        <authorList>
            <consortium name="US DOE Joint Genome Institute (JGI-PGF)"/>
            <person name="Walter F."/>
            <person name="Albersmeier A."/>
            <person name="Kalinowski J."/>
            <person name="Ruckert C."/>
        </authorList>
    </citation>
    <scope>NUCLEOTIDE SEQUENCE</scope>
    <source>
        <strain evidence="6">NBRC 112290</strain>
    </source>
</reference>
<protein>
    <recommendedName>
        <fullName evidence="8">Alkaline phosphatase</fullName>
    </recommendedName>
</protein>
<dbReference type="PRINTS" id="PR00113">
    <property type="entry name" value="ALKPHPHTASE"/>
</dbReference>
<dbReference type="EMBL" id="BSUM01000001">
    <property type="protein sequence ID" value="GMA30832.1"/>
    <property type="molecule type" value="Genomic_DNA"/>
</dbReference>
<dbReference type="PROSITE" id="PS51318">
    <property type="entry name" value="TAT"/>
    <property type="match status" value="1"/>
</dbReference>
<organism evidence="6 7">
    <name type="scientific">Litorihabitans aurantiacus</name>
    <dbReference type="NCBI Taxonomy" id="1930061"/>
    <lineage>
        <taxon>Bacteria</taxon>
        <taxon>Bacillati</taxon>
        <taxon>Actinomycetota</taxon>
        <taxon>Actinomycetes</taxon>
        <taxon>Micrococcales</taxon>
        <taxon>Beutenbergiaceae</taxon>
        <taxon>Litorihabitans</taxon>
    </lineage>
</organism>
<dbReference type="AlphaFoldDB" id="A0AA37UWU1"/>
<evidence type="ECO:0008006" key="8">
    <source>
        <dbReference type="Google" id="ProtNLM"/>
    </source>
</evidence>
<keyword evidence="3" id="KW-0862">Zinc</keyword>
<keyword evidence="3" id="KW-0460">Magnesium</keyword>
<dbReference type="Pfam" id="PF00245">
    <property type="entry name" value="Alk_phosphatase"/>
    <property type="match status" value="1"/>
</dbReference>
<dbReference type="PANTHER" id="PTHR11596:SF5">
    <property type="entry name" value="ALKALINE PHOSPHATASE"/>
    <property type="match status" value="1"/>
</dbReference>
<feature type="binding site" evidence="3">
    <location>
        <position position="50"/>
    </location>
    <ligand>
        <name>Zn(2+)</name>
        <dbReference type="ChEBI" id="CHEBI:29105"/>
        <label>2</label>
    </ligand>
</feature>
<dbReference type="GO" id="GO:0004035">
    <property type="term" value="F:alkaline phosphatase activity"/>
    <property type="evidence" value="ECO:0007669"/>
    <property type="project" value="TreeGrafter"/>
</dbReference>
<feature type="binding site" evidence="3">
    <location>
        <position position="50"/>
    </location>
    <ligand>
        <name>Mg(2+)</name>
        <dbReference type="ChEBI" id="CHEBI:18420"/>
    </ligand>
</feature>
<feature type="chain" id="PRO_5041408069" description="Alkaline phosphatase" evidence="5">
    <location>
        <begin position="31"/>
        <end position="633"/>
    </location>
</feature>
<feature type="binding site" evidence="3">
    <location>
        <position position="380"/>
    </location>
    <ligand>
        <name>Zn(2+)</name>
        <dbReference type="ChEBI" id="CHEBI:29105"/>
        <label>2</label>
    </ligand>
</feature>
<feature type="binding site" evidence="3">
    <location>
        <position position="379"/>
    </location>
    <ligand>
        <name>Zn(2+)</name>
        <dbReference type="ChEBI" id="CHEBI:29105"/>
        <label>2</label>
    </ligand>
</feature>
<dbReference type="InterPro" id="IPR006311">
    <property type="entry name" value="TAT_signal"/>
</dbReference>
<keyword evidence="7" id="KW-1185">Reference proteome</keyword>
<comment type="similarity">
    <text evidence="4">Belongs to the alkaline phosphatase family.</text>
</comment>
<dbReference type="GO" id="GO:0046872">
    <property type="term" value="F:metal ion binding"/>
    <property type="evidence" value="ECO:0007669"/>
    <property type="project" value="UniProtKB-KW"/>
</dbReference>
<dbReference type="RefSeq" id="WP_284249584.1">
    <property type="nucleotide sequence ID" value="NZ_BSUM01000001.1"/>
</dbReference>
<evidence type="ECO:0000256" key="1">
    <source>
        <dbReference type="ARBA" id="ARBA00022553"/>
    </source>
</evidence>
<dbReference type="SMART" id="SM00098">
    <property type="entry name" value="alkPPc"/>
    <property type="match status" value="1"/>
</dbReference>
<feature type="active site" description="Phosphoserine intermediate" evidence="2">
    <location>
        <position position="131"/>
    </location>
</feature>
<dbReference type="SUPFAM" id="SSF53649">
    <property type="entry name" value="Alkaline phosphatase-like"/>
    <property type="match status" value="1"/>
</dbReference>
<feature type="binding site" evidence="3">
    <location>
        <position position="184"/>
    </location>
    <ligand>
        <name>Mg(2+)</name>
        <dbReference type="ChEBI" id="CHEBI:18420"/>
    </ligand>
</feature>
<name>A0AA37UWU1_9MICO</name>
<feature type="signal peptide" evidence="5">
    <location>
        <begin position="1"/>
        <end position="30"/>
    </location>
</feature>
<evidence type="ECO:0000256" key="2">
    <source>
        <dbReference type="PIRSR" id="PIRSR601952-1"/>
    </source>
</evidence>
<evidence type="ECO:0000256" key="3">
    <source>
        <dbReference type="PIRSR" id="PIRSR601952-2"/>
    </source>
</evidence>
<proteinExistence type="inferred from homology"/>
<reference evidence="6" key="2">
    <citation type="submission" date="2023-02" db="EMBL/GenBank/DDBJ databases">
        <authorList>
            <person name="Sun Q."/>
            <person name="Mori K."/>
        </authorList>
    </citation>
    <scope>NUCLEOTIDE SEQUENCE</scope>
    <source>
        <strain evidence="6">NBRC 112290</strain>
    </source>
</reference>
<dbReference type="Gene3D" id="3.40.720.10">
    <property type="entry name" value="Alkaline Phosphatase, subunit A"/>
    <property type="match status" value="1"/>
</dbReference>
<evidence type="ECO:0000256" key="4">
    <source>
        <dbReference type="RuleBase" id="RU003946"/>
    </source>
</evidence>
<feature type="binding site" evidence="3">
    <location>
        <position position="329"/>
    </location>
    <ligand>
        <name>Mg(2+)</name>
        <dbReference type="ChEBI" id="CHEBI:18420"/>
    </ligand>
</feature>
<dbReference type="PANTHER" id="PTHR11596">
    <property type="entry name" value="ALKALINE PHOSPHATASE"/>
    <property type="match status" value="1"/>
</dbReference>
<evidence type="ECO:0000313" key="7">
    <source>
        <dbReference type="Proteomes" id="UP001157161"/>
    </source>
</evidence>
<feature type="binding site" evidence="3">
    <location>
        <position position="338"/>
    </location>
    <ligand>
        <name>Zn(2+)</name>
        <dbReference type="ChEBI" id="CHEBI:29105"/>
        <label>2</label>
    </ligand>
</feature>
<keyword evidence="3" id="KW-0479">Metal-binding</keyword>
<keyword evidence="5" id="KW-0732">Signal</keyword>
<feature type="binding site" evidence="3">
    <location>
        <position position="182"/>
    </location>
    <ligand>
        <name>Mg(2+)</name>
        <dbReference type="ChEBI" id="CHEBI:18420"/>
    </ligand>
</feature>